<dbReference type="CDD" id="cd20654">
    <property type="entry name" value="CYP82"/>
    <property type="match status" value="1"/>
</dbReference>
<dbReference type="InterPro" id="IPR001128">
    <property type="entry name" value="Cyt_P450"/>
</dbReference>
<evidence type="ECO:0000256" key="10">
    <source>
        <dbReference type="ARBA" id="ARBA00023033"/>
    </source>
</evidence>
<dbReference type="Proteomes" id="UP000504603">
    <property type="component" value="Unplaced"/>
</dbReference>
<sequence length="518" mass="58291">MEFPHVSAAILALLFLFYALFTISSRFGTRRKNLPPEAGGGWPVIGHLHLLSGKEPAHATLGRMADAHGPIFMLRFGMHRALVVSGWEISRECFTTNDKKFASRPKVAAAKLLGYEYAMFGTSPYGSHWKHVPKIVTLEVLANHRLEKLQHIRKSEVESSIKRLNELCVINEGGGGKALVEMTTWFGDITLNTIFRIVVGKRFSTAFEGSGGEQYHKALSDFFDLFGAFIPSDSFPFLSWLDLGGYEKAMRNTAKVLDEVLDKWLKEHRERNSFDGVEMEEHDFMDVMLSTVKDDELSGYDVDTVAKATCLALILGGFHTTSVEMTWALSLLLNNEEALKKVQLELDEQVGRERQVNESDIKNLIYLQAVVKETLRLYLAAPLSVPHESIEDCTVAGYHIPIGTRLFVNLHKLQRDPLVWENPGEFCPERFITSQKNFDVKGQNPQLIPFGAGRRICPGMSFAIQVMHLTLAKLLHGFEIKRPSEEPLNMEESAGLNITRKTPLEVVLSQRLSAQIYE</sequence>
<dbReference type="InterPro" id="IPR050651">
    <property type="entry name" value="Plant_Cytochrome_P450_Monoox"/>
</dbReference>
<dbReference type="GO" id="GO:0016020">
    <property type="term" value="C:membrane"/>
    <property type="evidence" value="ECO:0007669"/>
    <property type="project" value="UniProtKB-SubCell"/>
</dbReference>
<keyword evidence="9 12" id="KW-0408">Iron</keyword>
<evidence type="ECO:0000256" key="12">
    <source>
        <dbReference type="PIRSR" id="PIRSR602401-1"/>
    </source>
</evidence>
<dbReference type="GO" id="GO:0020037">
    <property type="term" value="F:heme binding"/>
    <property type="evidence" value="ECO:0007669"/>
    <property type="project" value="InterPro"/>
</dbReference>
<evidence type="ECO:0000313" key="15">
    <source>
        <dbReference type="Proteomes" id="UP000504603"/>
    </source>
</evidence>
<dbReference type="GO" id="GO:0004497">
    <property type="term" value="F:monooxygenase activity"/>
    <property type="evidence" value="ECO:0007669"/>
    <property type="project" value="UniProtKB-KW"/>
</dbReference>
<evidence type="ECO:0000256" key="4">
    <source>
        <dbReference type="ARBA" id="ARBA00022617"/>
    </source>
</evidence>
<dbReference type="OrthoDB" id="2789670at2759"/>
<evidence type="ECO:0000256" key="3">
    <source>
        <dbReference type="ARBA" id="ARBA00010617"/>
    </source>
</evidence>
<evidence type="ECO:0000256" key="13">
    <source>
        <dbReference type="RuleBase" id="RU000461"/>
    </source>
</evidence>
<keyword evidence="7 14" id="KW-1133">Transmembrane helix</keyword>
<dbReference type="InterPro" id="IPR002401">
    <property type="entry name" value="Cyt_P450_E_grp-I"/>
</dbReference>
<dbReference type="RefSeq" id="XP_022150894.1">
    <property type="nucleotide sequence ID" value="XM_022295202.1"/>
</dbReference>
<dbReference type="GeneID" id="111018907"/>
<evidence type="ECO:0000256" key="8">
    <source>
        <dbReference type="ARBA" id="ARBA00023002"/>
    </source>
</evidence>
<feature type="transmembrane region" description="Helical" evidence="14">
    <location>
        <begin position="6"/>
        <end position="23"/>
    </location>
</feature>
<evidence type="ECO:0000256" key="5">
    <source>
        <dbReference type="ARBA" id="ARBA00022692"/>
    </source>
</evidence>
<proteinExistence type="inferred from homology"/>
<dbReference type="PANTHER" id="PTHR47947:SF26">
    <property type="entry name" value="CYTOCHROME P450"/>
    <property type="match status" value="1"/>
</dbReference>
<dbReference type="InterPro" id="IPR036396">
    <property type="entry name" value="Cyt_P450_sf"/>
</dbReference>
<accession>A0A6J1DBE5</accession>
<keyword evidence="8 13" id="KW-0560">Oxidoreductase</keyword>
<comment type="cofactor">
    <cofactor evidence="1 12">
        <name>heme</name>
        <dbReference type="ChEBI" id="CHEBI:30413"/>
    </cofactor>
</comment>
<dbReference type="FunFam" id="1.10.630.10:FF:000026">
    <property type="entry name" value="Cytochrome P450 82C4"/>
    <property type="match status" value="1"/>
</dbReference>
<evidence type="ECO:0000256" key="2">
    <source>
        <dbReference type="ARBA" id="ARBA00004370"/>
    </source>
</evidence>
<dbReference type="AlphaFoldDB" id="A0A6J1DBE5"/>
<dbReference type="GO" id="GO:0016705">
    <property type="term" value="F:oxidoreductase activity, acting on paired donors, with incorporation or reduction of molecular oxygen"/>
    <property type="evidence" value="ECO:0007669"/>
    <property type="project" value="InterPro"/>
</dbReference>
<evidence type="ECO:0000256" key="1">
    <source>
        <dbReference type="ARBA" id="ARBA00001971"/>
    </source>
</evidence>
<keyword evidence="4 12" id="KW-0349">Heme</keyword>
<dbReference type="GO" id="GO:0005506">
    <property type="term" value="F:iron ion binding"/>
    <property type="evidence" value="ECO:0007669"/>
    <property type="project" value="InterPro"/>
</dbReference>
<reference evidence="16" key="1">
    <citation type="submission" date="2025-08" db="UniProtKB">
        <authorList>
            <consortium name="RefSeq"/>
        </authorList>
    </citation>
    <scope>IDENTIFICATION</scope>
    <source>
        <strain evidence="16">OHB3-1</strain>
    </source>
</reference>
<dbReference type="InterPro" id="IPR017972">
    <property type="entry name" value="Cyt_P450_CS"/>
</dbReference>
<dbReference type="PANTHER" id="PTHR47947">
    <property type="entry name" value="CYTOCHROME P450 82C3-RELATED"/>
    <property type="match status" value="1"/>
</dbReference>
<protein>
    <submittedName>
        <fullName evidence="16">Cytochrome P450 CYP82D47-like</fullName>
    </submittedName>
</protein>
<organism evidence="15 16">
    <name type="scientific">Momordica charantia</name>
    <name type="common">Bitter gourd</name>
    <name type="synonym">Balsam pear</name>
    <dbReference type="NCBI Taxonomy" id="3673"/>
    <lineage>
        <taxon>Eukaryota</taxon>
        <taxon>Viridiplantae</taxon>
        <taxon>Streptophyta</taxon>
        <taxon>Embryophyta</taxon>
        <taxon>Tracheophyta</taxon>
        <taxon>Spermatophyta</taxon>
        <taxon>Magnoliopsida</taxon>
        <taxon>eudicotyledons</taxon>
        <taxon>Gunneridae</taxon>
        <taxon>Pentapetalae</taxon>
        <taxon>rosids</taxon>
        <taxon>fabids</taxon>
        <taxon>Cucurbitales</taxon>
        <taxon>Cucurbitaceae</taxon>
        <taxon>Momordiceae</taxon>
        <taxon>Momordica</taxon>
    </lineage>
</organism>
<evidence type="ECO:0000256" key="6">
    <source>
        <dbReference type="ARBA" id="ARBA00022723"/>
    </source>
</evidence>
<dbReference type="Pfam" id="PF00067">
    <property type="entry name" value="p450"/>
    <property type="match status" value="1"/>
</dbReference>
<feature type="binding site" description="axial binding residue" evidence="12">
    <location>
        <position position="457"/>
    </location>
    <ligand>
        <name>heme</name>
        <dbReference type="ChEBI" id="CHEBI:30413"/>
    </ligand>
    <ligandPart>
        <name>Fe</name>
        <dbReference type="ChEBI" id="CHEBI:18248"/>
    </ligandPart>
</feature>
<evidence type="ECO:0000256" key="7">
    <source>
        <dbReference type="ARBA" id="ARBA00022989"/>
    </source>
</evidence>
<evidence type="ECO:0000256" key="14">
    <source>
        <dbReference type="SAM" id="Phobius"/>
    </source>
</evidence>
<dbReference type="Gene3D" id="1.10.630.10">
    <property type="entry name" value="Cytochrome P450"/>
    <property type="match status" value="1"/>
</dbReference>
<evidence type="ECO:0000256" key="9">
    <source>
        <dbReference type="ARBA" id="ARBA00023004"/>
    </source>
</evidence>
<comment type="subcellular location">
    <subcellularLocation>
        <location evidence="2">Membrane</location>
    </subcellularLocation>
</comment>
<dbReference type="PROSITE" id="PS00086">
    <property type="entry name" value="CYTOCHROME_P450"/>
    <property type="match status" value="1"/>
</dbReference>
<name>A0A6J1DBE5_MOMCH</name>
<keyword evidence="15" id="KW-1185">Reference proteome</keyword>
<keyword evidence="6 12" id="KW-0479">Metal-binding</keyword>
<dbReference type="SUPFAM" id="SSF48264">
    <property type="entry name" value="Cytochrome P450"/>
    <property type="match status" value="1"/>
</dbReference>
<keyword evidence="5 14" id="KW-0812">Transmembrane</keyword>
<evidence type="ECO:0000256" key="11">
    <source>
        <dbReference type="ARBA" id="ARBA00023136"/>
    </source>
</evidence>
<dbReference type="KEGG" id="mcha:111018907"/>
<gene>
    <name evidence="16" type="primary">LOC111018907</name>
</gene>
<comment type="similarity">
    <text evidence="3 13">Belongs to the cytochrome P450 family.</text>
</comment>
<keyword evidence="11 14" id="KW-0472">Membrane</keyword>
<evidence type="ECO:0000313" key="16">
    <source>
        <dbReference type="RefSeq" id="XP_022150894.1"/>
    </source>
</evidence>
<dbReference type="PRINTS" id="PR00463">
    <property type="entry name" value="EP450I"/>
</dbReference>
<dbReference type="PRINTS" id="PR00385">
    <property type="entry name" value="P450"/>
</dbReference>
<keyword evidence="10 13" id="KW-0503">Monooxygenase</keyword>